<dbReference type="GO" id="GO:0005634">
    <property type="term" value="C:nucleus"/>
    <property type="evidence" value="ECO:0007669"/>
    <property type="project" value="TreeGrafter"/>
</dbReference>
<dbReference type="InterPro" id="IPR050593">
    <property type="entry name" value="LovG"/>
</dbReference>
<dbReference type="InterPro" id="IPR029058">
    <property type="entry name" value="AB_hydrolase_fold"/>
</dbReference>
<organism evidence="4 5">
    <name type="scientific">Saccharata proteae CBS 121410</name>
    <dbReference type="NCBI Taxonomy" id="1314787"/>
    <lineage>
        <taxon>Eukaryota</taxon>
        <taxon>Fungi</taxon>
        <taxon>Dikarya</taxon>
        <taxon>Ascomycota</taxon>
        <taxon>Pezizomycotina</taxon>
        <taxon>Dothideomycetes</taxon>
        <taxon>Dothideomycetes incertae sedis</taxon>
        <taxon>Botryosphaeriales</taxon>
        <taxon>Saccharataceae</taxon>
        <taxon>Saccharata</taxon>
    </lineage>
</organism>
<sequence length="288" mass="31575">MGSTTAATADATLHLPRILCLHGGGVTAEIFALQSRALIAHLRPSFRLVFADGPFLCAPGPGIHPVYADHGPYRRWLRWLPSHPPIDAGSAIAEMRYQLEDAMEADDRAGATGQWVGFMGFSQGAKLSASLLFEAQRRADEVEEREWRERCGGVDDWRFAVLLAGRAPLAALSEVSEAYPSFVGAGAISEGFFDSEADFKFVDETPKGHRLRLPTLHVHGTADPGLHLHQRLLRQYCEPGTAEVLEWEGAHRVPLKKADVERIVDAWLEVARRAGVEPGKGVVSELRV</sequence>
<dbReference type="InterPro" id="IPR005645">
    <property type="entry name" value="FSH-like_dom"/>
</dbReference>
<evidence type="ECO:0000256" key="1">
    <source>
        <dbReference type="ARBA" id="ARBA00005863"/>
    </source>
</evidence>
<dbReference type="GO" id="GO:0044550">
    <property type="term" value="P:secondary metabolite biosynthetic process"/>
    <property type="evidence" value="ECO:0007669"/>
    <property type="project" value="TreeGrafter"/>
</dbReference>
<protein>
    <recommendedName>
        <fullName evidence="3">Serine hydrolase domain-containing protein</fullName>
    </recommendedName>
</protein>
<dbReference type="AlphaFoldDB" id="A0A9P4M0Q3"/>
<dbReference type="GO" id="GO:0016787">
    <property type="term" value="F:hydrolase activity"/>
    <property type="evidence" value="ECO:0007669"/>
    <property type="project" value="UniProtKB-KW"/>
</dbReference>
<feature type="domain" description="Serine hydrolase" evidence="3">
    <location>
        <begin position="16"/>
        <end position="261"/>
    </location>
</feature>
<proteinExistence type="inferred from homology"/>
<evidence type="ECO:0000259" key="3">
    <source>
        <dbReference type="Pfam" id="PF03959"/>
    </source>
</evidence>
<dbReference type="PANTHER" id="PTHR48070">
    <property type="entry name" value="ESTERASE OVCA2"/>
    <property type="match status" value="1"/>
</dbReference>
<dbReference type="SUPFAM" id="SSF53474">
    <property type="entry name" value="alpha/beta-Hydrolases"/>
    <property type="match status" value="1"/>
</dbReference>
<evidence type="ECO:0000256" key="2">
    <source>
        <dbReference type="ARBA" id="ARBA00022801"/>
    </source>
</evidence>
<dbReference type="GO" id="GO:0005737">
    <property type="term" value="C:cytoplasm"/>
    <property type="evidence" value="ECO:0007669"/>
    <property type="project" value="TreeGrafter"/>
</dbReference>
<reference evidence="4" key="1">
    <citation type="journal article" date="2020" name="Stud. Mycol.">
        <title>101 Dothideomycetes genomes: a test case for predicting lifestyles and emergence of pathogens.</title>
        <authorList>
            <person name="Haridas S."/>
            <person name="Albert R."/>
            <person name="Binder M."/>
            <person name="Bloem J."/>
            <person name="Labutti K."/>
            <person name="Salamov A."/>
            <person name="Andreopoulos B."/>
            <person name="Baker S."/>
            <person name="Barry K."/>
            <person name="Bills G."/>
            <person name="Bluhm B."/>
            <person name="Cannon C."/>
            <person name="Castanera R."/>
            <person name="Culley D."/>
            <person name="Daum C."/>
            <person name="Ezra D."/>
            <person name="Gonzalez J."/>
            <person name="Henrissat B."/>
            <person name="Kuo A."/>
            <person name="Liang C."/>
            <person name="Lipzen A."/>
            <person name="Lutzoni F."/>
            <person name="Magnuson J."/>
            <person name="Mondo S."/>
            <person name="Nolan M."/>
            <person name="Ohm R."/>
            <person name="Pangilinan J."/>
            <person name="Park H.-J."/>
            <person name="Ramirez L."/>
            <person name="Alfaro M."/>
            <person name="Sun H."/>
            <person name="Tritt A."/>
            <person name="Yoshinaga Y."/>
            <person name="Zwiers L.-H."/>
            <person name="Turgeon B."/>
            <person name="Goodwin S."/>
            <person name="Spatafora J."/>
            <person name="Crous P."/>
            <person name="Grigoriev I."/>
        </authorList>
    </citation>
    <scope>NUCLEOTIDE SEQUENCE</scope>
    <source>
        <strain evidence="4">CBS 121410</strain>
    </source>
</reference>
<keyword evidence="2" id="KW-0378">Hydrolase</keyword>
<dbReference type="Gene3D" id="3.40.50.1820">
    <property type="entry name" value="alpha/beta hydrolase"/>
    <property type="match status" value="1"/>
</dbReference>
<dbReference type="PANTHER" id="PTHR48070:SF3">
    <property type="entry name" value="ESTERASE DBAE-RELATED"/>
    <property type="match status" value="1"/>
</dbReference>
<dbReference type="OrthoDB" id="414698at2759"/>
<name>A0A9P4M0Q3_9PEZI</name>
<dbReference type="Pfam" id="PF03959">
    <property type="entry name" value="FSH1"/>
    <property type="match status" value="1"/>
</dbReference>
<comment type="caution">
    <text evidence="4">The sequence shown here is derived from an EMBL/GenBank/DDBJ whole genome shotgun (WGS) entry which is preliminary data.</text>
</comment>
<dbReference type="Proteomes" id="UP000799776">
    <property type="component" value="Unassembled WGS sequence"/>
</dbReference>
<gene>
    <name evidence="4" type="ORF">K490DRAFT_40487</name>
</gene>
<accession>A0A9P4M0Q3</accession>
<dbReference type="EMBL" id="ML978717">
    <property type="protein sequence ID" value="KAF2088123.1"/>
    <property type="molecule type" value="Genomic_DNA"/>
</dbReference>
<evidence type="ECO:0000313" key="5">
    <source>
        <dbReference type="Proteomes" id="UP000799776"/>
    </source>
</evidence>
<keyword evidence="5" id="KW-1185">Reference proteome</keyword>
<evidence type="ECO:0000313" key="4">
    <source>
        <dbReference type="EMBL" id="KAF2088123.1"/>
    </source>
</evidence>
<comment type="similarity">
    <text evidence="1">Belongs to the LovG family.</text>
</comment>